<dbReference type="Gene3D" id="3.40.50.410">
    <property type="entry name" value="von Willebrand factor, type A domain"/>
    <property type="match status" value="1"/>
</dbReference>
<dbReference type="PANTHER" id="PTHR37947:SF2">
    <property type="entry name" value="VON WILLEBRAND FACTOR TYPE A"/>
    <property type="match status" value="1"/>
</dbReference>
<reference evidence="3" key="1">
    <citation type="submission" date="2022-05" db="EMBL/GenBank/DDBJ databases">
        <authorList>
            <person name="Colautti A."/>
            <person name="Iacumin L."/>
        </authorList>
    </citation>
    <scope>NUCLEOTIDE SEQUENCE</scope>
    <source>
        <strain evidence="3">SK 55</strain>
    </source>
</reference>
<dbReference type="AlphaFoldDB" id="A0A9X3RC79"/>
<dbReference type="Proteomes" id="UP001152173">
    <property type="component" value="Unassembled WGS sequence"/>
</dbReference>
<feature type="transmembrane region" description="Helical" evidence="1">
    <location>
        <begin position="38"/>
        <end position="60"/>
    </location>
</feature>
<evidence type="ECO:0000256" key="1">
    <source>
        <dbReference type="SAM" id="Phobius"/>
    </source>
</evidence>
<dbReference type="SUPFAM" id="SSF53300">
    <property type="entry name" value="vWA-like"/>
    <property type="match status" value="2"/>
</dbReference>
<accession>A0A9X3RC79</accession>
<dbReference type="InterPro" id="IPR010768">
    <property type="entry name" value="GATase1-like"/>
</dbReference>
<dbReference type="SUPFAM" id="SSF52317">
    <property type="entry name" value="Class I glutamine amidotransferase-like"/>
    <property type="match status" value="1"/>
</dbReference>
<dbReference type="RefSeq" id="WP_269925576.1">
    <property type="nucleotide sequence ID" value="NZ_JAMKBJ010000003.1"/>
</dbReference>
<keyword evidence="1" id="KW-1133">Transmembrane helix</keyword>
<name>A0A9X3RC79_9BACL</name>
<dbReference type="InterPro" id="IPR029062">
    <property type="entry name" value="Class_I_gatase-like"/>
</dbReference>
<organism evidence="3 4">
    <name type="scientific">Paenisporosarcina quisquiliarum</name>
    <dbReference type="NCBI Taxonomy" id="365346"/>
    <lineage>
        <taxon>Bacteria</taxon>
        <taxon>Bacillati</taxon>
        <taxon>Bacillota</taxon>
        <taxon>Bacilli</taxon>
        <taxon>Bacillales</taxon>
        <taxon>Caryophanaceae</taxon>
        <taxon>Paenisporosarcina</taxon>
    </lineage>
</organism>
<feature type="domain" description="VWFA" evidence="2">
    <location>
        <begin position="408"/>
        <end position="581"/>
    </location>
</feature>
<sequence>MGLRIDSPAWLLLAILPAVYFTFAWWKSKNRFTREHKFIFFTRVVAVSILIFALAMPTLLLPIKEEQLLFVVDSSASTAGTEEQYTDFLIKALAEKKDHQSVGIYSFDEKFQTQVPLSLLTEDVPEFIGSENESRTNISESIQLATNLADQQKATRIVLLSDGLENVGSISDQLSRMTGSNVEVDTYILNRPESDDVAITSFETPPVAFEGEQQQLIVQVESTKAVQGELLLSQNDQFLSKQSVQIEPGSNTFTLRHASVGEGLLKYQVQLNVHGDALLENNQLTSVTMVESAPHLLVVSSDKLTSPIPSYIDNQVVQVEAIQASDLPYDLSNYLAYDAIIFDNVPGYQVGEAKMTVIEQAVKNFGVGFMMVGGDNSYGLGGYFRTPIEKLLPVEMEVKGKQQLPSLGLIIVMDRSGSMYGNKFELAKEAAARSVELLRDDDTLGFIAFDDRPWEIIEAQTLTDKEEALEKILSVSVGGGTEIYPGLELAYERLSDLKLQRKHVILLTDGQSATQNDYEELITEGLGDHKITLSTVAIGQDADRVLLEELAQFGTGRFYDVSDESTIPAILSRETVMISRTYIEDNPFYPIIRGDAAWTSLFAEGVPQLNAYIATTAKQTATVVAESTKEDPVIAEWMYGLGRTIAYTSDSSGAWSGDFARYSEWGNFWNTAVSRLLPSYSEVPFDIRKSQDGSYAVSDPSGQSSFLDIVAVNEAGEEIESLSEPISPGKSRVSFDADPGLIFLRISNEQNSMYQAGLSIPYSEEYKIQPPNKGLMEEIANRTGGKLLTSPEQAMRNIEFESSESKSIQKWLVLIAMMLFFIDITLRRFGWRMLSGLASKMKKSTDDYVSPVNDTNVAQLLKGKKKR</sequence>
<dbReference type="Gene3D" id="3.40.50.880">
    <property type="match status" value="2"/>
</dbReference>
<dbReference type="SMART" id="SM00327">
    <property type="entry name" value="VWA"/>
    <property type="match status" value="2"/>
</dbReference>
<dbReference type="Pfam" id="PF07090">
    <property type="entry name" value="GATase1_like"/>
    <property type="match status" value="1"/>
</dbReference>
<dbReference type="Pfam" id="PF00092">
    <property type="entry name" value="VWA"/>
    <property type="match status" value="1"/>
</dbReference>
<keyword evidence="1" id="KW-0472">Membrane</keyword>
<comment type="caution">
    <text evidence="3">The sequence shown here is derived from an EMBL/GenBank/DDBJ whole genome shotgun (WGS) entry which is preliminary data.</text>
</comment>
<dbReference type="PROSITE" id="PS50234">
    <property type="entry name" value="VWFA"/>
    <property type="match status" value="1"/>
</dbReference>
<keyword evidence="1" id="KW-0812">Transmembrane</keyword>
<evidence type="ECO:0000313" key="3">
    <source>
        <dbReference type="EMBL" id="MCZ8536475.1"/>
    </source>
</evidence>
<proteinExistence type="predicted"/>
<dbReference type="EMBL" id="JAMKBJ010000003">
    <property type="protein sequence ID" value="MCZ8536475.1"/>
    <property type="molecule type" value="Genomic_DNA"/>
</dbReference>
<keyword evidence="4" id="KW-1185">Reference proteome</keyword>
<evidence type="ECO:0000313" key="4">
    <source>
        <dbReference type="Proteomes" id="UP001152173"/>
    </source>
</evidence>
<protein>
    <submittedName>
        <fullName evidence="3">VWA domain-containing protein</fullName>
    </submittedName>
</protein>
<evidence type="ECO:0000259" key="2">
    <source>
        <dbReference type="PROSITE" id="PS50234"/>
    </source>
</evidence>
<gene>
    <name evidence="3" type="ORF">M9R32_04680</name>
</gene>
<dbReference type="InterPro" id="IPR002035">
    <property type="entry name" value="VWF_A"/>
</dbReference>
<dbReference type="InterPro" id="IPR036465">
    <property type="entry name" value="vWFA_dom_sf"/>
</dbReference>
<dbReference type="PANTHER" id="PTHR37947">
    <property type="entry name" value="BLL2462 PROTEIN"/>
    <property type="match status" value="1"/>
</dbReference>
<dbReference type="Pfam" id="PF13519">
    <property type="entry name" value="VWA_2"/>
    <property type="match status" value="1"/>
</dbReference>
<feature type="transmembrane region" description="Helical" evidence="1">
    <location>
        <begin position="7"/>
        <end position="26"/>
    </location>
</feature>
<dbReference type="CDD" id="cd00198">
    <property type="entry name" value="vWFA"/>
    <property type="match status" value="1"/>
</dbReference>